<comment type="subcellular location">
    <subcellularLocation>
        <location evidence="1">Membrane</location>
        <topology evidence="1">Multi-pass membrane protein</topology>
    </subcellularLocation>
</comment>
<feature type="domain" description="Major facilitator superfamily (MFS) profile" evidence="10">
    <location>
        <begin position="54"/>
        <end position="520"/>
    </location>
</feature>
<feature type="transmembrane region" description="Helical" evidence="9">
    <location>
        <begin position="358"/>
        <end position="376"/>
    </location>
</feature>
<dbReference type="PRINTS" id="PR00171">
    <property type="entry name" value="SUGRTRNSPORT"/>
</dbReference>
<dbReference type="AlphaFoldDB" id="R7Z449"/>
<feature type="transmembrane region" description="Helical" evidence="9">
    <location>
        <begin position="334"/>
        <end position="352"/>
    </location>
</feature>
<dbReference type="RefSeq" id="XP_007784195.1">
    <property type="nucleotide sequence ID" value="XM_007786005.1"/>
</dbReference>
<dbReference type="eggNOG" id="KOG0254">
    <property type="taxonomic scope" value="Eukaryota"/>
</dbReference>
<sequence length="563" mass="59985">MREINGDAAGQPLMQGDEGLQHAQEFEHDIDERDDSEVLEESALQTPTPFIWALTLAAGVSGLLFGYDTGVISSTLVSINADLSARPLTTLDKSLITSCTSLAALVASPLTGVLADHFGRRRVILAADVLFVGGAAWQALTTSVWGMIGGRSIVGLGIGGASMVVPLYISESSPSPFRGRLVTVSSLLITGGQVVAYVIGYLFSSTPGGWRWMVGLGALPAVLQIAMLGFMPESPRWLVKAGRADEGRRVLGRIYGDGDRDGRMERLVEGVVRRVEREILEEEEEGCSEGMKRGWRGKLGHLGYGFRELVGVGANWRALVIACMLQGFQQLCGFNALMYFSATIFSLCGFASPTLTSLSIASTNFAFTIAAFHAIDRVGRRRILLLSVPVMVLGLSLCSLSFGFIDLGAPAATASPGEVAARGGGAWSMALLAALVLYVAAYALGLGVVPWQQSELFASVRVRALGSALATATNWGSNFVVGLTFLPLMEMLGPSATFVVYAIVCVAGWAAVWGIYPETAGLGIEEVGGLLREGWGVRESVRRWEERKGARRREVKRGEGRGG</sequence>
<evidence type="ECO:0000256" key="9">
    <source>
        <dbReference type="SAM" id="Phobius"/>
    </source>
</evidence>
<organism evidence="11 12">
    <name type="scientific">Coniosporium apollinis (strain CBS 100218)</name>
    <name type="common">Rock-inhabiting black yeast</name>
    <dbReference type="NCBI Taxonomy" id="1168221"/>
    <lineage>
        <taxon>Eukaryota</taxon>
        <taxon>Fungi</taxon>
        <taxon>Dikarya</taxon>
        <taxon>Ascomycota</taxon>
        <taxon>Pezizomycotina</taxon>
        <taxon>Dothideomycetes</taxon>
        <taxon>Dothideomycetes incertae sedis</taxon>
        <taxon>Coniosporium</taxon>
    </lineage>
</organism>
<dbReference type="PROSITE" id="PS00216">
    <property type="entry name" value="SUGAR_TRANSPORT_1"/>
    <property type="match status" value="1"/>
</dbReference>
<keyword evidence="3 8" id="KW-0813">Transport</keyword>
<dbReference type="InterPro" id="IPR020846">
    <property type="entry name" value="MFS_dom"/>
</dbReference>
<proteinExistence type="inferred from homology"/>
<dbReference type="EMBL" id="JH767602">
    <property type="protein sequence ID" value="EON68878.1"/>
    <property type="molecule type" value="Genomic_DNA"/>
</dbReference>
<feature type="transmembrane region" description="Helical" evidence="9">
    <location>
        <begin position="425"/>
        <end position="450"/>
    </location>
</feature>
<dbReference type="STRING" id="1168221.R7Z449"/>
<name>R7Z449_CONA1</name>
<dbReference type="SUPFAM" id="SSF103473">
    <property type="entry name" value="MFS general substrate transporter"/>
    <property type="match status" value="1"/>
</dbReference>
<dbReference type="GeneID" id="19905447"/>
<dbReference type="PANTHER" id="PTHR48020">
    <property type="entry name" value="PROTON MYO-INOSITOL COTRANSPORTER"/>
    <property type="match status" value="1"/>
</dbReference>
<dbReference type="GO" id="GO:0005366">
    <property type="term" value="F:myo-inositol:proton symporter activity"/>
    <property type="evidence" value="ECO:0007669"/>
    <property type="project" value="TreeGrafter"/>
</dbReference>
<feature type="transmembrane region" description="Helical" evidence="9">
    <location>
        <begin position="462"/>
        <end position="486"/>
    </location>
</feature>
<evidence type="ECO:0000256" key="6">
    <source>
        <dbReference type="ARBA" id="ARBA00023136"/>
    </source>
</evidence>
<feature type="transmembrane region" description="Helical" evidence="9">
    <location>
        <begin position="209"/>
        <end position="230"/>
    </location>
</feature>
<feature type="transmembrane region" description="Helical" evidence="9">
    <location>
        <begin position="50"/>
        <end position="67"/>
    </location>
</feature>
<dbReference type="FunFam" id="1.20.1250.20:FF:000073">
    <property type="entry name" value="MFS myo-inositol transporter, putative"/>
    <property type="match status" value="1"/>
</dbReference>
<dbReference type="InterPro" id="IPR003663">
    <property type="entry name" value="Sugar/inositol_transpt"/>
</dbReference>
<dbReference type="OMA" id="ETGWRWM"/>
<dbReference type="GO" id="GO:1904679">
    <property type="term" value="P:myo-inositol import across plasma membrane"/>
    <property type="evidence" value="ECO:0007669"/>
    <property type="project" value="TreeGrafter"/>
</dbReference>
<keyword evidence="5 9" id="KW-1133">Transmembrane helix</keyword>
<dbReference type="InterPro" id="IPR050814">
    <property type="entry name" value="Myo-inositol_Transporter"/>
</dbReference>
<evidence type="ECO:0000259" key="10">
    <source>
        <dbReference type="PROSITE" id="PS50850"/>
    </source>
</evidence>
<dbReference type="HOGENOM" id="CLU_001265_30_5_1"/>
<feature type="transmembrane region" description="Helical" evidence="9">
    <location>
        <begin position="152"/>
        <end position="169"/>
    </location>
</feature>
<dbReference type="Pfam" id="PF00083">
    <property type="entry name" value="Sugar_tr"/>
    <property type="match status" value="1"/>
</dbReference>
<evidence type="ECO:0000256" key="7">
    <source>
        <dbReference type="ARBA" id="ARBA00049119"/>
    </source>
</evidence>
<dbReference type="InterPro" id="IPR036259">
    <property type="entry name" value="MFS_trans_sf"/>
</dbReference>
<evidence type="ECO:0000256" key="4">
    <source>
        <dbReference type="ARBA" id="ARBA00022692"/>
    </source>
</evidence>
<comment type="similarity">
    <text evidence="2 8">Belongs to the major facilitator superfamily. Sugar transporter (TC 2.A.1.1) family.</text>
</comment>
<feature type="transmembrane region" description="Helical" evidence="9">
    <location>
        <begin position="383"/>
        <end position="405"/>
    </location>
</feature>
<evidence type="ECO:0000313" key="11">
    <source>
        <dbReference type="EMBL" id="EON68878.1"/>
    </source>
</evidence>
<evidence type="ECO:0000256" key="5">
    <source>
        <dbReference type="ARBA" id="ARBA00022989"/>
    </source>
</evidence>
<dbReference type="PROSITE" id="PS00217">
    <property type="entry name" value="SUGAR_TRANSPORT_2"/>
    <property type="match status" value="1"/>
</dbReference>
<dbReference type="Proteomes" id="UP000016924">
    <property type="component" value="Unassembled WGS sequence"/>
</dbReference>
<keyword evidence="12" id="KW-1185">Reference proteome</keyword>
<protein>
    <recommendedName>
        <fullName evidence="10">Major facilitator superfamily (MFS) profile domain-containing protein</fullName>
    </recommendedName>
</protein>
<feature type="transmembrane region" description="Helical" evidence="9">
    <location>
        <begin position="181"/>
        <end position="203"/>
    </location>
</feature>
<feature type="transmembrane region" description="Helical" evidence="9">
    <location>
        <begin position="122"/>
        <end position="140"/>
    </location>
</feature>
<dbReference type="Gene3D" id="1.20.1250.20">
    <property type="entry name" value="MFS general substrate transporter like domains"/>
    <property type="match status" value="1"/>
</dbReference>
<keyword evidence="4 9" id="KW-0812">Transmembrane</keyword>
<dbReference type="OrthoDB" id="6339427at2759"/>
<evidence type="ECO:0000256" key="3">
    <source>
        <dbReference type="ARBA" id="ARBA00022448"/>
    </source>
</evidence>
<comment type="catalytic activity">
    <reaction evidence="7">
        <text>myo-inositol(out) + H(+)(out) = myo-inositol(in) + H(+)(in)</text>
        <dbReference type="Rhea" id="RHEA:60364"/>
        <dbReference type="ChEBI" id="CHEBI:15378"/>
        <dbReference type="ChEBI" id="CHEBI:17268"/>
    </reaction>
</comment>
<evidence type="ECO:0000256" key="8">
    <source>
        <dbReference type="RuleBase" id="RU003346"/>
    </source>
</evidence>
<evidence type="ECO:0000256" key="2">
    <source>
        <dbReference type="ARBA" id="ARBA00010992"/>
    </source>
</evidence>
<dbReference type="InterPro" id="IPR005828">
    <property type="entry name" value="MFS_sugar_transport-like"/>
</dbReference>
<gene>
    <name evidence="11" type="ORF">W97_08136</name>
</gene>
<keyword evidence="6 9" id="KW-0472">Membrane</keyword>
<dbReference type="GO" id="GO:0016020">
    <property type="term" value="C:membrane"/>
    <property type="evidence" value="ECO:0007669"/>
    <property type="project" value="UniProtKB-SubCell"/>
</dbReference>
<feature type="transmembrane region" description="Helical" evidence="9">
    <location>
        <begin position="95"/>
        <end position="115"/>
    </location>
</feature>
<evidence type="ECO:0000256" key="1">
    <source>
        <dbReference type="ARBA" id="ARBA00004141"/>
    </source>
</evidence>
<evidence type="ECO:0000313" key="12">
    <source>
        <dbReference type="Proteomes" id="UP000016924"/>
    </source>
</evidence>
<feature type="transmembrane region" description="Helical" evidence="9">
    <location>
        <begin position="498"/>
        <end position="516"/>
    </location>
</feature>
<dbReference type="InterPro" id="IPR005829">
    <property type="entry name" value="Sugar_transporter_CS"/>
</dbReference>
<accession>R7Z449</accession>
<dbReference type="PROSITE" id="PS50850">
    <property type="entry name" value="MFS"/>
    <property type="match status" value="1"/>
</dbReference>
<dbReference type="NCBIfam" id="TIGR00879">
    <property type="entry name" value="SP"/>
    <property type="match status" value="1"/>
</dbReference>
<dbReference type="PANTHER" id="PTHR48020:SF12">
    <property type="entry name" value="PROTON MYO-INOSITOL COTRANSPORTER"/>
    <property type="match status" value="1"/>
</dbReference>
<reference evidence="12" key="1">
    <citation type="submission" date="2012-06" db="EMBL/GenBank/DDBJ databases">
        <title>The genome sequence of Coniosporium apollinis CBS 100218.</title>
        <authorList>
            <consortium name="The Broad Institute Genome Sequencing Platform"/>
            <person name="Cuomo C."/>
            <person name="Gorbushina A."/>
            <person name="Noack S."/>
            <person name="Walker B."/>
            <person name="Young S.K."/>
            <person name="Zeng Q."/>
            <person name="Gargeya S."/>
            <person name="Fitzgerald M."/>
            <person name="Haas B."/>
            <person name="Abouelleil A."/>
            <person name="Alvarado L."/>
            <person name="Arachchi H.M."/>
            <person name="Berlin A.M."/>
            <person name="Chapman S.B."/>
            <person name="Goldberg J."/>
            <person name="Griggs A."/>
            <person name="Gujja S."/>
            <person name="Hansen M."/>
            <person name="Howarth C."/>
            <person name="Imamovic A."/>
            <person name="Larimer J."/>
            <person name="McCowan C."/>
            <person name="Montmayeur A."/>
            <person name="Murphy C."/>
            <person name="Neiman D."/>
            <person name="Pearson M."/>
            <person name="Priest M."/>
            <person name="Roberts A."/>
            <person name="Saif S."/>
            <person name="Shea T."/>
            <person name="Sisk P."/>
            <person name="Sykes S."/>
            <person name="Wortman J."/>
            <person name="Nusbaum C."/>
            <person name="Birren B."/>
        </authorList>
    </citation>
    <scope>NUCLEOTIDE SEQUENCE [LARGE SCALE GENOMIC DNA]</scope>
    <source>
        <strain evidence="12">CBS 100218</strain>
    </source>
</reference>